<dbReference type="Proteomes" id="UP000646659">
    <property type="component" value="Unassembled WGS sequence"/>
</dbReference>
<dbReference type="PANTHER" id="PTHR43232">
    <property type="entry name" value="MOLYBDENUM COFACTOR BIOSYNTHESIS PROTEIN B"/>
    <property type="match status" value="1"/>
</dbReference>
<dbReference type="SUPFAM" id="SSF53218">
    <property type="entry name" value="Molybdenum cofactor biosynthesis proteins"/>
    <property type="match status" value="1"/>
</dbReference>
<dbReference type="InterPro" id="IPR036425">
    <property type="entry name" value="MoaB/Mog-like_dom_sf"/>
</dbReference>
<sequence>MKSQSMEEHRTSAPVDITCGVITLSDSKYREFQETGEIPESDISGRLLVDALSRDYTVSEYTVIPDDGKMLMSAIHEMIDEGVSVIFTTGGTGIGSRDITVETLREIFEKELDGFGEIFRYLSFKELGAGAILSRATAGVYRGTLIFALPGSPNAVKLGIEIVASEIGHLVKHLRE</sequence>
<dbReference type="NCBIfam" id="TIGR00177">
    <property type="entry name" value="molyb_syn"/>
    <property type="match status" value="1"/>
</dbReference>
<dbReference type="PIRSF" id="PIRSF006443">
    <property type="entry name" value="MoaB"/>
    <property type="match status" value="1"/>
</dbReference>
<organism evidence="2 3">
    <name type="scientific">Methanothermobacter thermautotrophicus</name>
    <name type="common">Methanobacterium thermoformicicum</name>
    <dbReference type="NCBI Taxonomy" id="145262"/>
    <lineage>
        <taxon>Archaea</taxon>
        <taxon>Methanobacteriati</taxon>
        <taxon>Methanobacteriota</taxon>
        <taxon>Methanomada group</taxon>
        <taxon>Methanobacteria</taxon>
        <taxon>Methanobacteriales</taxon>
        <taxon>Methanobacteriaceae</taxon>
        <taxon>Methanothermobacter</taxon>
    </lineage>
</organism>
<proteinExistence type="predicted"/>
<dbReference type="InterPro" id="IPR001453">
    <property type="entry name" value="MoaB/Mog_dom"/>
</dbReference>
<dbReference type="CDD" id="cd00886">
    <property type="entry name" value="MogA_MoaB"/>
    <property type="match status" value="1"/>
</dbReference>
<gene>
    <name evidence="2" type="ORF">DNK57_07500</name>
</gene>
<evidence type="ECO:0000259" key="1">
    <source>
        <dbReference type="SMART" id="SM00852"/>
    </source>
</evidence>
<dbReference type="OrthoDB" id="205337at2157"/>
<accession>A0A842YPS7</accession>
<name>A0A842YPS7_METTF</name>
<dbReference type="AlphaFoldDB" id="A0A842YPS7"/>
<dbReference type="PANTHER" id="PTHR43232:SF2">
    <property type="entry name" value="MOLYBDENUM COFACTOR BIOSYNTHESIS PROTEIN B"/>
    <property type="match status" value="1"/>
</dbReference>
<dbReference type="InterPro" id="IPR012245">
    <property type="entry name" value="MoaB"/>
</dbReference>
<dbReference type="EMBL" id="QKOF01000007">
    <property type="protein sequence ID" value="MBE2900630.1"/>
    <property type="molecule type" value="Genomic_DNA"/>
</dbReference>
<dbReference type="GO" id="GO:0005829">
    <property type="term" value="C:cytosol"/>
    <property type="evidence" value="ECO:0007669"/>
    <property type="project" value="TreeGrafter"/>
</dbReference>
<dbReference type="Pfam" id="PF00994">
    <property type="entry name" value="MoCF_biosynth"/>
    <property type="match status" value="1"/>
</dbReference>
<feature type="domain" description="MoaB/Mog" evidence="1">
    <location>
        <begin position="20"/>
        <end position="170"/>
    </location>
</feature>
<dbReference type="SMART" id="SM00852">
    <property type="entry name" value="MoCF_biosynth"/>
    <property type="match status" value="1"/>
</dbReference>
<dbReference type="RefSeq" id="WP_192962356.1">
    <property type="nucleotide sequence ID" value="NZ_QKOF01000007.1"/>
</dbReference>
<evidence type="ECO:0000313" key="3">
    <source>
        <dbReference type="Proteomes" id="UP000646659"/>
    </source>
</evidence>
<comment type="caution">
    <text evidence="2">The sequence shown here is derived from an EMBL/GenBank/DDBJ whole genome shotgun (WGS) entry which is preliminary data.</text>
</comment>
<protein>
    <submittedName>
        <fullName evidence="2">Molybdenum cofactor biosynthesis protein</fullName>
    </submittedName>
</protein>
<reference evidence="2" key="1">
    <citation type="submission" date="2018-06" db="EMBL/GenBank/DDBJ databases">
        <title>Draft genome sequence of Methanothermobacter thermautotrophicus Strain WHS, a thermophilic, hydrogenotrophic methanogen isolated from Washburn Hot Springs in Yellowstone National Park, USA.</title>
        <authorList>
            <person name="Mckay L.J."/>
            <person name="Klingelsmith K."/>
            <person name="Inskeep W.P."/>
            <person name="Fields M.W."/>
        </authorList>
    </citation>
    <scope>NUCLEOTIDE SEQUENCE</scope>
    <source>
        <strain evidence="2">WHS</strain>
    </source>
</reference>
<dbReference type="Gene3D" id="3.40.980.10">
    <property type="entry name" value="MoaB/Mog-like domain"/>
    <property type="match status" value="1"/>
</dbReference>
<dbReference type="GO" id="GO:0006777">
    <property type="term" value="P:Mo-molybdopterin cofactor biosynthetic process"/>
    <property type="evidence" value="ECO:0007669"/>
    <property type="project" value="InterPro"/>
</dbReference>
<evidence type="ECO:0000313" key="2">
    <source>
        <dbReference type="EMBL" id="MBE2900630.1"/>
    </source>
</evidence>